<dbReference type="Proteomes" id="UP000187012">
    <property type="component" value="Unassembled WGS sequence"/>
</dbReference>
<protein>
    <submittedName>
        <fullName evidence="2">Uncharacterized protein</fullName>
    </submittedName>
</protein>
<sequence length="68" mass="7302">MIVSYKDREEDRRAGLDAGADYCVAKGSFRDEAAGDQTRRACAVADRADNLGDNAAPDIDLQPGEEAQ</sequence>
<dbReference type="AlphaFoldDB" id="A0A1N7S3X8"/>
<keyword evidence="3" id="KW-1185">Reference proteome</keyword>
<organism evidence="2 3">
    <name type="scientific">Paraburkholderia ribeironis</name>
    <dbReference type="NCBI Taxonomy" id="1247936"/>
    <lineage>
        <taxon>Bacteria</taxon>
        <taxon>Pseudomonadati</taxon>
        <taxon>Pseudomonadota</taxon>
        <taxon>Betaproteobacteria</taxon>
        <taxon>Burkholderiales</taxon>
        <taxon>Burkholderiaceae</taxon>
        <taxon>Paraburkholderia</taxon>
    </lineage>
</organism>
<evidence type="ECO:0000313" key="2">
    <source>
        <dbReference type="EMBL" id="SIT42039.1"/>
    </source>
</evidence>
<reference evidence="2 3" key="1">
    <citation type="submission" date="2016-12" db="EMBL/GenBank/DDBJ databases">
        <authorList>
            <person name="Song W.-J."/>
            <person name="Kurnit D.M."/>
        </authorList>
    </citation>
    <scope>NUCLEOTIDE SEQUENCE [LARGE SCALE GENOMIC DNA]</scope>
    <source>
        <strain evidence="2 3">STM7296</strain>
    </source>
</reference>
<accession>A0A1N7S3X8</accession>
<evidence type="ECO:0000256" key="1">
    <source>
        <dbReference type="SAM" id="MobiDB-lite"/>
    </source>
</evidence>
<name>A0A1N7S3X8_9BURK</name>
<feature type="region of interest" description="Disordered" evidence="1">
    <location>
        <begin position="46"/>
        <end position="68"/>
    </location>
</feature>
<dbReference type="EMBL" id="CYGX02000034">
    <property type="protein sequence ID" value="SIT42039.1"/>
    <property type="molecule type" value="Genomic_DNA"/>
</dbReference>
<proteinExistence type="predicted"/>
<gene>
    <name evidence="2" type="ORF">BN2475_340062</name>
</gene>
<evidence type="ECO:0000313" key="3">
    <source>
        <dbReference type="Proteomes" id="UP000187012"/>
    </source>
</evidence>
<dbReference type="STRING" id="1247936.BN2475_340062"/>